<dbReference type="SUPFAM" id="SSF103025">
    <property type="entry name" value="Folate-binding domain"/>
    <property type="match status" value="1"/>
</dbReference>
<dbReference type="EMBL" id="VFQC01000001">
    <property type="protein sequence ID" value="TQN32164.1"/>
    <property type="molecule type" value="Genomic_DNA"/>
</dbReference>
<dbReference type="Pfam" id="PF04268">
    <property type="entry name" value="SoxG"/>
    <property type="match status" value="1"/>
</dbReference>
<dbReference type="Gene3D" id="3.30.1360.120">
    <property type="entry name" value="Probable tRNA modification gtpase trme, domain 1"/>
    <property type="match status" value="1"/>
</dbReference>
<proteinExistence type="predicted"/>
<protein>
    <submittedName>
        <fullName evidence="2">Sarcosine oxidase subunit gamma</fullName>
    </submittedName>
</protein>
<feature type="region of interest" description="Disordered" evidence="1">
    <location>
        <begin position="1"/>
        <end position="24"/>
    </location>
</feature>
<gene>
    <name evidence="2" type="ORF">FHX37_2099</name>
</gene>
<dbReference type="InterPro" id="IPR027266">
    <property type="entry name" value="TrmE/GcvT-like"/>
</dbReference>
<accession>A0A543NK53</accession>
<comment type="caution">
    <text evidence="2">The sequence shown here is derived from an EMBL/GenBank/DDBJ whole genome shotgun (WGS) entry which is preliminary data.</text>
</comment>
<dbReference type="Proteomes" id="UP000317422">
    <property type="component" value="Unassembled WGS sequence"/>
</dbReference>
<feature type="compositionally biased region" description="Basic and acidic residues" evidence="1">
    <location>
        <begin position="11"/>
        <end position="21"/>
    </location>
</feature>
<dbReference type="InterPro" id="IPR007375">
    <property type="entry name" value="SoxG"/>
</dbReference>
<dbReference type="AlphaFoldDB" id="A0A543NK53"/>
<keyword evidence="3" id="KW-1185">Reference proteome</keyword>
<name>A0A543NK53_9ACTN</name>
<evidence type="ECO:0000313" key="3">
    <source>
        <dbReference type="Proteomes" id="UP000317422"/>
    </source>
</evidence>
<organism evidence="2 3">
    <name type="scientific">Haloactinospora alba</name>
    <dbReference type="NCBI Taxonomy" id="405555"/>
    <lineage>
        <taxon>Bacteria</taxon>
        <taxon>Bacillati</taxon>
        <taxon>Actinomycetota</taxon>
        <taxon>Actinomycetes</taxon>
        <taxon>Streptosporangiales</taxon>
        <taxon>Nocardiopsidaceae</taxon>
        <taxon>Haloactinospora</taxon>
    </lineage>
</organism>
<evidence type="ECO:0000313" key="2">
    <source>
        <dbReference type="EMBL" id="TQN32164.1"/>
    </source>
</evidence>
<evidence type="ECO:0000256" key="1">
    <source>
        <dbReference type="SAM" id="MobiDB-lite"/>
    </source>
</evidence>
<sequence>MMDETQTARDPLPRIEPRSPADHLAGACAAASSPARATVRELQFLAQVELRVNEEDEQAAARMAGEFLGCELPPPGRVTGRGSPYALWCGPGWYLIVDPNATGRGLHTALSTALGGEYGSLCGSVVDVSAQRAILELSGPAARDVLAHGCTLDLHPRAFGPGDYAQTLLAKATVGIHQTAETDDGPVYRLLVRSSFTDYLVRWLLDATEWCTPVD</sequence>
<reference evidence="2 3" key="1">
    <citation type="submission" date="2019-06" db="EMBL/GenBank/DDBJ databases">
        <title>Sequencing the genomes of 1000 actinobacteria strains.</title>
        <authorList>
            <person name="Klenk H.-P."/>
        </authorList>
    </citation>
    <scope>NUCLEOTIDE SEQUENCE [LARGE SCALE GENOMIC DNA]</scope>
    <source>
        <strain evidence="2 3">DSM 45015</strain>
    </source>
</reference>
<dbReference type="Gene3D" id="3.30.70.1520">
    <property type="entry name" value="Heterotetrameric sarcosine oxidase"/>
    <property type="match status" value="1"/>
</dbReference>